<dbReference type="Proteomes" id="UP000237797">
    <property type="component" value="Unassembled WGS sequence"/>
</dbReference>
<keyword evidence="6" id="KW-1185">Reference proteome</keyword>
<dbReference type="Gene3D" id="3.10.105.10">
    <property type="entry name" value="Dipeptide-binding Protein, Domain 3"/>
    <property type="match status" value="1"/>
</dbReference>
<dbReference type="GO" id="GO:0015833">
    <property type="term" value="P:peptide transport"/>
    <property type="evidence" value="ECO:0007669"/>
    <property type="project" value="TreeGrafter"/>
</dbReference>
<dbReference type="OrthoDB" id="5894719at2"/>
<sequence>MNLVEHYIKLRSAYPPGKGEMAVTVAELAETLCCTRRNVKHLIRKMEERKWIRWMPGSGRGNRSVLIFRRGLEEMAVSHFTDLLEKGRVHDAMEFLRREELPEEVWEQCRERLHVRLGLQVEQADNRRREVLKIPLYRKLTTLDPSAVSVVAECHFVRQVYDTLVHYDAETRQLRPHLAHAWESDSAHAEWTFYLRKGVRFHDGRLLSAEDVRHTFLRLMEAPNSVMPWLARYIAEIEVMDEHAIRFRLTDSLPFFPRFLGTVNTSIRPREASARRHVGTGPFQIRELSDSRVVFEAFDGYFRERPLLDRIELWLVPGEKKGEARYQLPGEDEGGGEREVLFEQFACEMLVFNFRRPGPQHDIRFRRAMRAICDRRRMVKELGGNDRFPADSMLPEKSRSAEVSPSSLDEARSWLEGSRYAGETLSLYYFDQSEGNCGTKAKVADWIRRRAQAVGVRISPVPVPIDWLYRKELEEKADLFLMADVFDSDFESSWFMFFRNVNLFRRFLDPDRLNDVDRRTDRFVRGSSAEDRRRIIDEVEEFLHRDLTMLFLCHLYKRIKYPRNLQGMTFDSFGWADFRKLWIRPCGGRSDVARSG</sequence>
<dbReference type="Pfam" id="PF12793">
    <property type="entry name" value="SgrR_N"/>
    <property type="match status" value="1"/>
</dbReference>
<feature type="domain" description="Solute-binding protein family 5" evidence="3">
    <location>
        <begin position="174"/>
        <end position="492"/>
    </location>
</feature>
<dbReference type="RefSeq" id="WP_106345878.1">
    <property type="nucleotide sequence ID" value="NZ_PVNE01000021.1"/>
</dbReference>
<gene>
    <name evidence="5" type="ORF">CLV97_12127</name>
</gene>
<proteinExistence type="predicted"/>
<dbReference type="GO" id="GO:1904680">
    <property type="term" value="F:peptide transmembrane transporter activity"/>
    <property type="evidence" value="ECO:0007669"/>
    <property type="project" value="TreeGrafter"/>
</dbReference>
<dbReference type="Pfam" id="PF00496">
    <property type="entry name" value="SBP_bac_5"/>
    <property type="match status" value="1"/>
</dbReference>
<dbReference type="PANTHER" id="PTHR30290:SF72">
    <property type="entry name" value="HTH-TYPE TRANSCRIPTIONAL REGULATOR SGRR"/>
    <property type="match status" value="1"/>
</dbReference>
<name>A0A2T0LCH2_9BACL</name>
<evidence type="ECO:0000256" key="1">
    <source>
        <dbReference type="ARBA" id="ARBA00023125"/>
    </source>
</evidence>
<evidence type="ECO:0000256" key="2">
    <source>
        <dbReference type="SAM" id="MobiDB-lite"/>
    </source>
</evidence>
<dbReference type="EMBL" id="PVNE01000021">
    <property type="protein sequence ID" value="PRX39700.1"/>
    <property type="molecule type" value="Genomic_DNA"/>
</dbReference>
<dbReference type="AlphaFoldDB" id="A0A2T0LCH2"/>
<dbReference type="SUPFAM" id="SSF46785">
    <property type="entry name" value="Winged helix' DNA-binding domain"/>
    <property type="match status" value="1"/>
</dbReference>
<comment type="caution">
    <text evidence="5">The sequence shown here is derived from an EMBL/GenBank/DDBJ whole genome shotgun (WGS) entry which is preliminary data.</text>
</comment>
<evidence type="ECO:0000259" key="3">
    <source>
        <dbReference type="Pfam" id="PF00496"/>
    </source>
</evidence>
<dbReference type="PANTHER" id="PTHR30290">
    <property type="entry name" value="PERIPLASMIC BINDING COMPONENT OF ABC TRANSPORTER"/>
    <property type="match status" value="1"/>
</dbReference>
<protein>
    <submittedName>
        <fullName evidence="5">MarR-like DNA-binding transcriptional regulator SgrR of sgrS sRNA</fullName>
    </submittedName>
</protein>
<dbReference type="InterPro" id="IPR025370">
    <property type="entry name" value="SgrR_HTH_N"/>
</dbReference>
<organism evidence="5 6">
    <name type="scientific">Planifilum fimeticola</name>
    <dbReference type="NCBI Taxonomy" id="201975"/>
    <lineage>
        <taxon>Bacteria</taxon>
        <taxon>Bacillati</taxon>
        <taxon>Bacillota</taxon>
        <taxon>Bacilli</taxon>
        <taxon>Bacillales</taxon>
        <taxon>Thermoactinomycetaceae</taxon>
        <taxon>Planifilum</taxon>
    </lineage>
</organism>
<reference evidence="5 6" key="1">
    <citation type="submission" date="2018-03" db="EMBL/GenBank/DDBJ databases">
        <title>Genomic Encyclopedia of Archaeal and Bacterial Type Strains, Phase II (KMG-II): from individual species to whole genera.</title>
        <authorList>
            <person name="Goeker M."/>
        </authorList>
    </citation>
    <scope>NUCLEOTIDE SEQUENCE [LARGE SCALE GENOMIC DNA]</scope>
    <source>
        <strain evidence="5 6">DSM 44946</strain>
    </source>
</reference>
<dbReference type="SUPFAM" id="SSF53850">
    <property type="entry name" value="Periplasmic binding protein-like II"/>
    <property type="match status" value="1"/>
</dbReference>
<keyword evidence="1 5" id="KW-0238">DNA-binding</keyword>
<evidence type="ECO:0000313" key="5">
    <source>
        <dbReference type="EMBL" id="PRX39700.1"/>
    </source>
</evidence>
<dbReference type="GO" id="GO:0003677">
    <property type="term" value="F:DNA binding"/>
    <property type="evidence" value="ECO:0007669"/>
    <property type="project" value="UniProtKB-KW"/>
</dbReference>
<evidence type="ECO:0000259" key="4">
    <source>
        <dbReference type="Pfam" id="PF12793"/>
    </source>
</evidence>
<dbReference type="InterPro" id="IPR036390">
    <property type="entry name" value="WH_DNA-bd_sf"/>
</dbReference>
<dbReference type="Gene3D" id="3.40.190.10">
    <property type="entry name" value="Periplasmic binding protein-like II"/>
    <property type="match status" value="1"/>
</dbReference>
<feature type="domain" description="Transcriptional regulator SgrR N-terminal HTH" evidence="4">
    <location>
        <begin position="3"/>
        <end position="108"/>
    </location>
</feature>
<feature type="region of interest" description="Disordered" evidence="2">
    <location>
        <begin position="386"/>
        <end position="405"/>
    </location>
</feature>
<evidence type="ECO:0000313" key="6">
    <source>
        <dbReference type="Proteomes" id="UP000237797"/>
    </source>
</evidence>
<dbReference type="InterPro" id="IPR000914">
    <property type="entry name" value="SBP_5_dom"/>
</dbReference>
<accession>A0A2T0LCH2</accession>
<dbReference type="InterPro" id="IPR039424">
    <property type="entry name" value="SBP_5"/>
</dbReference>